<dbReference type="EMBL" id="DVMM01000091">
    <property type="protein sequence ID" value="HIU29550.1"/>
    <property type="molecule type" value="Genomic_DNA"/>
</dbReference>
<evidence type="ECO:0000313" key="2">
    <source>
        <dbReference type="Proteomes" id="UP000824089"/>
    </source>
</evidence>
<reference evidence="1" key="1">
    <citation type="submission" date="2020-10" db="EMBL/GenBank/DDBJ databases">
        <authorList>
            <person name="Gilroy R."/>
        </authorList>
    </citation>
    <scope>NUCLEOTIDE SEQUENCE</scope>
    <source>
        <strain evidence="1">CHK195-4489</strain>
    </source>
</reference>
<sequence length="137" mass="16093">MKSRPFFFFKRIRFFLIAVPVLVAAVLLVDVAGRPSRIDLDEVACITVTAYFDCWNEEHSVTIRERELFEETESLERSLGKKARRFAILKCVKWSVSFAYHYKDQSVAYRKCSGNMNFDEAKRLVRTFMDSVENNKF</sequence>
<organism evidence="1 2">
    <name type="scientific">Candidatus Egerieisoma faecipullorum</name>
    <dbReference type="NCBI Taxonomy" id="2840963"/>
    <lineage>
        <taxon>Bacteria</taxon>
        <taxon>Bacillati</taxon>
        <taxon>Bacillota</taxon>
        <taxon>Clostridia</taxon>
        <taxon>Eubacteriales</taxon>
        <taxon>Clostridiaceae</taxon>
        <taxon>Clostridiaceae incertae sedis</taxon>
        <taxon>Candidatus Egerieisoma</taxon>
    </lineage>
</organism>
<accession>A0A9D1I9Q0</accession>
<evidence type="ECO:0000313" key="1">
    <source>
        <dbReference type="EMBL" id="HIU29550.1"/>
    </source>
</evidence>
<protein>
    <submittedName>
        <fullName evidence="1">Uncharacterized protein</fullName>
    </submittedName>
</protein>
<dbReference type="AlphaFoldDB" id="A0A9D1I9Q0"/>
<proteinExistence type="predicted"/>
<dbReference type="Proteomes" id="UP000824089">
    <property type="component" value="Unassembled WGS sequence"/>
</dbReference>
<reference evidence="1" key="2">
    <citation type="journal article" date="2021" name="PeerJ">
        <title>Extensive microbial diversity within the chicken gut microbiome revealed by metagenomics and culture.</title>
        <authorList>
            <person name="Gilroy R."/>
            <person name="Ravi A."/>
            <person name="Getino M."/>
            <person name="Pursley I."/>
            <person name="Horton D.L."/>
            <person name="Alikhan N.F."/>
            <person name="Baker D."/>
            <person name="Gharbi K."/>
            <person name="Hall N."/>
            <person name="Watson M."/>
            <person name="Adriaenssens E.M."/>
            <person name="Foster-Nyarko E."/>
            <person name="Jarju S."/>
            <person name="Secka A."/>
            <person name="Antonio M."/>
            <person name="Oren A."/>
            <person name="Chaudhuri R.R."/>
            <person name="La Ragione R."/>
            <person name="Hildebrand F."/>
            <person name="Pallen M.J."/>
        </authorList>
    </citation>
    <scope>NUCLEOTIDE SEQUENCE</scope>
    <source>
        <strain evidence="1">CHK195-4489</strain>
    </source>
</reference>
<name>A0A9D1I9Q0_9CLOT</name>
<gene>
    <name evidence="1" type="ORF">IAD50_04540</name>
</gene>
<comment type="caution">
    <text evidence="1">The sequence shown here is derived from an EMBL/GenBank/DDBJ whole genome shotgun (WGS) entry which is preliminary data.</text>
</comment>